<dbReference type="SUPFAM" id="SSF47986">
    <property type="entry name" value="DEATH domain"/>
    <property type="match status" value="1"/>
</dbReference>
<dbReference type="InterPro" id="IPR031964">
    <property type="entry name" value="CARD_dom"/>
</dbReference>
<evidence type="ECO:0000256" key="5">
    <source>
        <dbReference type="ARBA" id="ARBA00022859"/>
    </source>
</evidence>
<evidence type="ECO:0000313" key="9">
    <source>
        <dbReference type="RefSeq" id="XP_020043921.1"/>
    </source>
</evidence>
<gene>
    <name evidence="9" type="primary">LOC109703145</name>
</gene>
<keyword evidence="2" id="KW-0597">Phosphoprotein</keyword>
<evidence type="ECO:0000256" key="3">
    <source>
        <dbReference type="ARBA" id="ARBA00022588"/>
    </source>
</evidence>
<dbReference type="GO" id="GO:0051607">
    <property type="term" value="P:defense response to virus"/>
    <property type="evidence" value="ECO:0007669"/>
    <property type="project" value="UniProtKB-KW"/>
</dbReference>
<keyword evidence="5" id="KW-0391">Immunity</keyword>
<dbReference type="KEGG" id="ccan:109703145"/>
<keyword evidence="3" id="KW-0399">Innate immunity</keyword>
<evidence type="ECO:0000256" key="4">
    <source>
        <dbReference type="ARBA" id="ARBA00022843"/>
    </source>
</evidence>
<proteinExistence type="predicted"/>
<evidence type="ECO:0000259" key="8">
    <source>
        <dbReference type="Pfam" id="PF16739"/>
    </source>
</evidence>
<name>A0A8B7WKE2_CASCN</name>
<organism evidence="9">
    <name type="scientific">Castor canadensis</name>
    <name type="common">American beaver</name>
    <dbReference type="NCBI Taxonomy" id="51338"/>
    <lineage>
        <taxon>Eukaryota</taxon>
        <taxon>Metazoa</taxon>
        <taxon>Chordata</taxon>
        <taxon>Craniata</taxon>
        <taxon>Vertebrata</taxon>
        <taxon>Euteleostomi</taxon>
        <taxon>Mammalia</taxon>
        <taxon>Eutheria</taxon>
        <taxon>Euarchontoglires</taxon>
        <taxon>Glires</taxon>
        <taxon>Rodentia</taxon>
        <taxon>Castorimorpha</taxon>
        <taxon>Castoridae</taxon>
        <taxon>Castor</taxon>
    </lineage>
</organism>
<evidence type="ECO:0000256" key="1">
    <source>
        <dbReference type="ARBA" id="ARBA00022499"/>
    </source>
</evidence>
<sequence>MSKENSADKSFRYLISCFRNRVKMCIQVEPVLDYLNFLPQELKEQILSTATTCGNTRAVEMLLSNLEKAVWPPGWTQVFVEALRRAGSSLAARYVNPQLTDLPSPSFESAHDECLQLLNLLQPTLVDKLLVRDVLDKCVEEELLTTEDRNRISAAENNGNESGVRELLKRIVLKENWFSTFLNVLRQTGNDELARELTGVDGSEESAETETSHEDGPGVNEPLLSTMGQLNPEKEVSGMDNNSPESSFADSSVVSGTATCRYFIHTNYYFQKNHL</sequence>
<feature type="compositionally biased region" description="Polar residues" evidence="7">
    <location>
        <begin position="239"/>
        <end position="251"/>
    </location>
</feature>
<dbReference type="AlphaFoldDB" id="A0A8B7WKE2"/>
<dbReference type="FunFam" id="1.10.533.10:FF:000084">
    <property type="entry name" value="Interferon-induced with helicase C domain 1"/>
    <property type="match status" value="1"/>
</dbReference>
<dbReference type="Gene3D" id="1.10.533.10">
    <property type="entry name" value="Death Domain, Fas"/>
    <property type="match status" value="2"/>
</dbReference>
<dbReference type="GO" id="GO:0005737">
    <property type="term" value="C:cytoplasm"/>
    <property type="evidence" value="ECO:0007669"/>
    <property type="project" value="UniProtKB-ARBA"/>
</dbReference>
<feature type="region of interest" description="Disordered" evidence="7">
    <location>
        <begin position="198"/>
        <end position="223"/>
    </location>
</feature>
<evidence type="ECO:0000256" key="7">
    <source>
        <dbReference type="SAM" id="MobiDB-lite"/>
    </source>
</evidence>
<evidence type="ECO:0000256" key="6">
    <source>
        <dbReference type="ARBA" id="ARBA00023118"/>
    </source>
</evidence>
<protein>
    <submittedName>
        <fullName evidence="9">Interferon-induced helicase C domain-containing protein 1-like</fullName>
    </submittedName>
</protein>
<feature type="domain" description="Caspase recruitment" evidence="8">
    <location>
        <begin position="111"/>
        <end position="199"/>
    </location>
</feature>
<dbReference type="Pfam" id="PF16739">
    <property type="entry name" value="CARD_2"/>
    <property type="match status" value="2"/>
</dbReference>
<dbReference type="RefSeq" id="XP_020043921.1">
    <property type="nucleotide sequence ID" value="XM_020188332.1"/>
</dbReference>
<keyword evidence="1" id="KW-1017">Isopeptide bond</keyword>
<reference evidence="9" key="1">
    <citation type="submission" date="2025-08" db="UniProtKB">
        <authorList>
            <consortium name="RefSeq"/>
        </authorList>
    </citation>
    <scope>IDENTIFICATION</scope>
    <source>
        <tissue evidence="9">Leukocyte</tissue>
    </source>
</reference>
<evidence type="ECO:0000256" key="2">
    <source>
        <dbReference type="ARBA" id="ARBA00022553"/>
    </source>
</evidence>
<keyword evidence="6" id="KW-0051">Antiviral defense</keyword>
<dbReference type="InterPro" id="IPR011029">
    <property type="entry name" value="DEATH-like_dom_sf"/>
</dbReference>
<accession>A0A8B7WKE2</accession>
<keyword evidence="4" id="KW-0832">Ubl conjugation</keyword>
<dbReference type="GO" id="GO:0045087">
    <property type="term" value="P:innate immune response"/>
    <property type="evidence" value="ECO:0007669"/>
    <property type="project" value="UniProtKB-KW"/>
</dbReference>
<dbReference type="OrthoDB" id="416741at2759"/>
<feature type="domain" description="Caspase recruitment" evidence="8">
    <location>
        <begin position="8"/>
        <end position="96"/>
    </location>
</feature>
<feature type="region of interest" description="Disordered" evidence="7">
    <location>
        <begin position="232"/>
        <end position="251"/>
    </location>
</feature>